<reference evidence="3 4" key="1">
    <citation type="submission" date="2019-12" db="EMBL/GenBank/DDBJ databases">
        <title>Genomic-based taxomic classification of the family Erythrobacteraceae.</title>
        <authorList>
            <person name="Xu L."/>
        </authorList>
    </citation>
    <scope>NUCLEOTIDE SEQUENCE [LARGE SCALE GENOMIC DNA]</scope>
    <source>
        <strain evidence="3 4">KCTC 42453</strain>
    </source>
</reference>
<evidence type="ECO:0000313" key="3">
    <source>
        <dbReference type="EMBL" id="MXP45064.1"/>
    </source>
</evidence>
<dbReference type="OrthoDB" id="9795421at2"/>
<dbReference type="InterPro" id="IPR016047">
    <property type="entry name" value="M23ase_b-sheet_dom"/>
</dbReference>
<dbReference type="Gene3D" id="2.70.70.10">
    <property type="entry name" value="Glucose Permease (Domain IIA)"/>
    <property type="match status" value="1"/>
</dbReference>
<dbReference type="RefSeq" id="WP_160756703.1">
    <property type="nucleotide sequence ID" value="NZ_WTYL01000003.1"/>
</dbReference>
<dbReference type="CDD" id="cd00118">
    <property type="entry name" value="LysM"/>
    <property type="match status" value="2"/>
</dbReference>
<dbReference type="Pfam" id="PF01551">
    <property type="entry name" value="Peptidase_M23"/>
    <property type="match status" value="1"/>
</dbReference>
<evidence type="ECO:0000256" key="1">
    <source>
        <dbReference type="SAM" id="SignalP"/>
    </source>
</evidence>
<dbReference type="SMART" id="SM00257">
    <property type="entry name" value="LysM"/>
    <property type="match status" value="2"/>
</dbReference>
<dbReference type="SUPFAM" id="SSF54106">
    <property type="entry name" value="LysM domain"/>
    <property type="match status" value="1"/>
</dbReference>
<dbReference type="InterPro" id="IPR011055">
    <property type="entry name" value="Dup_hybrid_motif"/>
</dbReference>
<feature type="domain" description="LysM" evidence="2">
    <location>
        <begin position="24"/>
        <end position="68"/>
    </location>
</feature>
<dbReference type="CDD" id="cd12797">
    <property type="entry name" value="M23_peptidase"/>
    <property type="match status" value="1"/>
</dbReference>
<feature type="chain" id="PRO_5032761784" evidence="1">
    <location>
        <begin position="22"/>
        <end position="262"/>
    </location>
</feature>
<protein>
    <submittedName>
        <fullName evidence="3">Peptidoglycan DD-metalloendopeptidase family protein</fullName>
    </submittedName>
</protein>
<dbReference type="InterPro" id="IPR018392">
    <property type="entry name" value="LysM"/>
</dbReference>
<gene>
    <name evidence="3" type="ORF">GRI65_11450</name>
</gene>
<dbReference type="InterPro" id="IPR036779">
    <property type="entry name" value="LysM_dom_sf"/>
</dbReference>
<proteinExistence type="predicted"/>
<dbReference type="AlphaFoldDB" id="A0A845B4K6"/>
<evidence type="ECO:0000259" key="2">
    <source>
        <dbReference type="PROSITE" id="PS51782"/>
    </source>
</evidence>
<name>A0A845B4K6_9SPHN</name>
<dbReference type="EMBL" id="WTYL01000003">
    <property type="protein sequence ID" value="MXP45064.1"/>
    <property type="molecule type" value="Genomic_DNA"/>
</dbReference>
<dbReference type="Gene3D" id="3.10.350.10">
    <property type="entry name" value="LysM domain"/>
    <property type="match status" value="2"/>
</dbReference>
<dbReference type="PROSITE" id="PS51782">
    <property type="entry name" value="LYSM"/>
    <property type="match status" value="2"/>
</dbReference>
<dbReference type="SUPFAM" id="SSF51261">
    <property type="entry name" value="Duplicated hybrid motif"/>
    <property type="match status" value="1"/>
</dbReference>
<dbReference type="Pfam" id="PF01476">
    <property type="entry name" value="LysM"/>
    <property type="match status" value="2"/>
</dbReference>
<accession>A0A845B4K6</accession>
<evidence type="ECO:0000313" key="4">
    <source>
        <dbReference type="Proteomes" id="UP000431922"/>
    </source>
</evidence>
<feature type="signal peptide" evidence="1">
    <location>
        <begin position="1"/>
        <end position="21"/>
    </location>
</feature>
<dbReference type="PANTHER" id="PTHR21666:SF270">
    <property type="entry name" value="MUREIN HYDROLASE ACTIVATOR ENVC"/>
    <property type="match status" value="1"/>
</dbReference>
<keyword evidence="1" id="KW-0732">Signal</keyword>
<keyword evidence="4" id="KW-1185">Reference proteome</keyword>
<dbReference type="PANTHER" id="PTHR21666">
    <property type="entry name" value="PEPTIDASE-RELATED"/>
    <property type="match status" value="1"/>
</dbReference>
<dbReference type="InterPro" id="IPR050570">
    <property type="entry name" value="Cell_wall_metabolism_enzyme"/>
</dbReference>
<dbReference type="GO" id="GO:0004222">
    <property type="term" value="F:metalloendopeptidase activity"/>
    <property type="evidence" value="ECO:0007669"/>
    <property type="project" value="TreeGrafter"/>
</dbReference>
<sequence length="262" mass="27625">MFRIPAVMLMAPLVVAASDPAAETEHVVTEGETLGGIANRARVPVAVIAAANGLTEPYNVRAGQTLAIPRQRSHLVKEGETGLGIALKYGVTLENIAVANSIPAPYTVRVGQKLIIPAVMNTPVPGKPVRTTPYFRYPHDGAVLLGFAVRPGGGGHDGIDFAAKAGDMVRASSSGTVIFAGPEPERFGRMVVIDHGNGWHSAYGHLARVTVAAGEVIKSGERIGIAGDAGDADRVELHFEIRRNELPVDPATKLPARRENAR</sequence>
<organism evidence="3 4">
    <name type="scientific">Allopontixanthobacter sediminis</name>
    <dbReference type="NCBI Taxonomy" id="1689985"/>
    <lineage>
        <taxon>Bacteria</taxon>
        <taxon>Pseudomonadati</taxon>
        <taxon>Pseudomonadota</taxon>
        <taxon>Alphaproteobacteria</taxon>
        <taxon>Sphingomonadales</taxon>
        <taxon>Erythrobacteraceae</taxon>
        <taxon>Allopontixanthobacter</taxon>
    </lineage>
</organism>
<dbReference type="Proteomes" id="UP000431922">
    <property type="component" value="Unassembled WGS sequence"/>
</dbReference>
<feature type="domain" description="LysM" evidence="2">
    <location>
        <begin position="72"/>
        <end position="116"/>
    </location>
</feature>
<comment type="caution">
    <text evidence="3">The sequence shown here is derived from an EMBL/GenBank/DDBJ whole genome shotgun (WGS) entry which is preliminary data.</text>
</comment>